<dbReference type="OrthoDB" id="4364105at2759"/>
<proteinExistence type="predicted"/>
<gene>
    <name evidence="3" type="ORF">FBEOM_8812</name>
</gene>
<dbReference type="EMBL" id="PVQB02000429">
    <property type="protein sequence ID" value="KAF4337299.1"/>
    <property type="molecule type" value="Genomic_DNA"/>
</dbReference>
<evidence type="ECO:0000313" key="4">
    <source>
        <dbReference type="Proteomes" id="UP000730481"/>
    </source>
</evidence>
<dbReference type="AlphaFoldDB" id="A0A9P5AEK8"/>
<comment type="caution">
    <text evidence="3">The sequence shown here is derived from an EMBL/GenBank/DDBJ whole genome shotgun (WGS) entry which is preliminary data.</text>
</comment>
<feature type="region of interest" description="Disordered" evidence="1">
    <location>
        <begin position="1"/>
        <end position="22"/>
    </location>
</feature>
<keyword evidence="2" id="KW-0472">Membrane</keyword>
<evidence type="ECO:0000313" key="3">
    <source>
        <dbReference type="EMBL" id="KAF4337299.1"/>
    </source>
</evidence>
<protein>
    <submittedName>
        <fullName evidence="3">Uncharacterized protein</fullName>
    </submittedName>
</protein>
<feature type="transmembrane region" description="Helical" evidence="2">
    <location>
        <begin position="222"/>
        <end position="240"/>
    </location>
</feature>
<keyword evidence="4" id="KW-1185">Reference proteome</keyword>
<reference evidence="3" key="2">
    <citation type="submission" date="2020-02" db="EMBL/GenBank/DDBJ databases">
        <title>Identification and distribution of gene clusters putatively required for synthesis of sphingolipid metabolism inhibitors in phylogenetically diverse species of the filamentous fungus Fusarium.</title>
        <authorList>
            <person name="Kim H.-S."/>
            <person name="Busman M."/>
            <person name="Brown D.W."/>
            <person name="Divon H."/>
            <person name="Uhlig S."/>
            <person name="Proctor R.H."/>
        </authorList>
    </citation>
    <scope>NUCLEOTIDE SEQUENCE</scope>
    <source>
        <strain evidence="3">NRRL 25174</strain>
    </source>
</reference>
<accession>A0A9P5AEK8</accession>
<dbReference type="Proteomes" id="UP000730481">
    <property type="component" value="Unassembled WGS sequence"/>
</dbReference>
<sequence length="245" mass="26908">MATNTEFTSENPSLVPSKTETSTPTVTKLITLSTPFEQPHGCDLNFIHTSVFPSGHSKSPVPILLSTHRPSCYPSGWEDVVRTSHFDFYPAVCPSGWIYYNMKTTTSKLSMAVCCNSGYTPLNGKDREIVLSDPLSTNSCGRWTQDPGPHAHATPRGTEADGTLMLHEPWTVYWNKADTSTLIPKLPTLTSDMLVPTWIPGDDIPDGKWDRTSPNDGPFSGVWGKFVLIGLPLIGLFIVAPNWEA</sequence>
<keyword evidence="2" id="KW-0812">Transmembrane</keyword>
<evidence type="ECO:0000256" key="2">
    <source>
        <dbReference type="SAM" id="Phobius"/>
    </source>
</evidence>
<name>A0A9P5AEK8_9HYPO</name>
<reference evidence="3" key="1">
    <citation type="journal article" date="2017" name="Mycologia">
        <title>Fusarium algeriense, sp. nov., a novel toxigenic crown rot pathogen of durum wheat from Algeria is nested in the Fusarium burgessii species complex.</title>
        <authorList>
            <person name="Laraba I."/>
            <person name="Keddad A."/>
            <person name="Boureghda H."/>
            <person name="Abdallah N."/>
            <person name="Vaughan M.M."/>
            <person name="Proctor R.H."/>
            <person name="Busman M."/>
            <person name="O'Donnell K."/>
        </authorList>
    </citation>
    <scope>NUCLEOTIDE SEQUENCE</scope>
    <source>
        <strain evidence="3">NRRL 25174</strain>
    </source>
</reference>
<evidence type="ECO:0000256" key="1">
    <source>
        <dbReference type="SAM" id="MobiDB-lite"/>
    </source>
</evidence>
<organism evidence="3 4">
    <name type="scientific">Fusarium beomiforme</name>
    <dbReference type="NCBI Taxonomy" id="44412"/>
    <lineage>
        <taxon>Eukaryota</taxon>
        <taxon>Fungi</taxon>
        <taxon>Dikarya</taxon>
        <taxon>Ascomycota</taxon>
        <taxon>Pezizomycotina</taxon>
        <taxon>Sordariomycetes</taxon>
        <taxon>Hypocreomycetidae</taxon>
        <taxon>Hypocreales</taxon>
        <taxon>Nectriaceae</taxon>
        <taxon>Fusarium</taxon>
        <taxon>Fusarium burgessii species complex</taxon>
    </lineage>
</organism>
<keyword evidence="2" id="KW-1133">Transmembrane helix</keyword>